<dbReference type="GO" id="GO:0090529">
    <property type="term" value="P:cell septum assembly"/>
    <property type="evidence" value="ECO:0007669"/>
    <property type="project" value="InterPro"/>
</dbReference>
<reference evidence="12 13" key="1">
    <citation type="submission" date="2017-07" db="EMBL/GenBank/DDBJ databases">
        <title>Draft Genome Sequences of Select Purple Nonsulfur Bacteria.</title>
        <authorList>
            <person name="Lasarre B."/>
            <person name="Mckinlay J.B."/>
        </authorList>
    </citation>
    <scope>NUCLEOTIDE SEQUENCE [LARGE SCALE GENOMIC DNA]</scope>
    <source>
        <strain evidence="12 13">DSM 5909</strain>
    </source>
</reference>
<dbReference type="Gene3D" id="3.40.50.11690">
    <property type="entry name" value="Cell division protein FtsQ/DivIB"/>
    <property type="match status" value="1"/>
</dbReference>
<evidence type="ECO:0000259" key="11">
    <source>
        <dbReference type="PROSITE" id="PS51779"/>
    </source>
</evidence>
<evidence type="ECO:0000313" key="13">
    <source>
        <dbReference type="Proteomes" id="UP000249130"/>
    </source>
</evidence>
<comment type="function">
    <text evidence="9">Essential cell division protein.</text>
</comment>
<evidence type="ECO:0000256" key="1">
    <source>
        <dbReference type="ARBA" id="ARBA00004370"/>
    </source>
</evidence>
<evidence type="ECO:0000256" key="10">
    <source>
        <dbReference type="SAM" id="MobiDB-lite"/>
    </source>
</evidence>
<keyword evidence="13" id="KW-1185">Reference proteome</keyword>
<evidence type="ECO:0000256" key="3">
    <source>
        <dbReference type="ARBA" id="ARBA00022519"/>
    </source>
</evidence>
<dbReference type="Pfam" id="PF03799">
    <property type="entry name" value="FtsQ_DivIB_C"/>
    <property type="match status" value="1"/>
</dbReference>
<keyword evidence="5 9" id="KW-0812">Transmembrane</keyword>
<keyword evidence="6 9" id="KW-1133">Transmembrane helix</keyword>
<evidence type="ECO:0000256" key="8">
    <source>
        <dbReference type="ARBA" id="ARBA00023306"/>
    </source>
</evidence>
<evidence type="ECO:0000256" key="4">
    <source>
        <dbReference type="ARBA" id="ARBA00022618"/>
    </source>
</evidence>
<evidence type="ECO:0000256" key="6">
    <source>
        <dbReference type="ARBA" id="ARBA00022989"/>
    </source>
</evidence>
<keyword evidence="4 9" id="KW-0132">Cell division</keyword>
<feature type="region of interest" description="Disordered" evidence="10">
    <location>
        <begin position="1"/>
        <end position="44"/>
    </location>
</feature>
<dbReference type="PROSITE" id="PS51779">
    <property type="entry name" value="POTRA"/>
    <property type="match status" value="1"/>
</dbReference>
<organism evidence="12 13">
    <name type="scientific">Rhodoplanes roseus</name>
    <dbReference type="NCBI Taxonomy" id="29409"/>
    <lineage>
        <taxon>Bacteria</taxon>
        <taxon>Pseudomonadati</taxon>
        <taxon>Pseudomonadota</taxon>
        <taxon>Alphaproteobacteria</taxon>
        <taxon>Hyphomicrobiales</taxon>
        <taxon>Nitrobacteraceae</taxon>
        <taxon>Rhodoplanes</taxon>
    </lineage>
</organism>
<dbReference type="InterPro" id="IPR034746">
    <property type="entry name" value="POTRA"/>
</dbReference>
<dbReference type="OrthoDB" id="9783091at2"/>
<feature type="compositionally biased region" description="Low complexity" evidence="10">
    <location>
        <begin position="13"/>
        <end position="24"/>
    </location>
</feature>
<dbReference type="Gene3D" id="3.10.20.310">
    <property type="entry name" value="membrane protein fhac"/>
    <property type="match status" value="1"/>
</dbReference>
<keyword evidence="7 9" id="KW-0472">Membrane</keyword>
<evidence type="ECO:0000256" key="9">
    <source>
        <dbReference type="HAMAP-Rule" id="MF_00911"/>
    </source>
</evidence>
<dbReference type="PANTHER" id="PTHR35851">
    <property type="entry name" value="CELL DIVISION PROTEIN FTSQ"/>
    <property type="match status" value="1"/>
</dbReference>
<dbReference type="GO" id="GO:0032153">
    <property type="term" value="C:cell division site"/>
    <property type="evidence" value="ECO:0007669"/>
    <property type="project" value="UniProtKB-UniRule"/>
</dbReference>
<accession>A0A327KPI9</accession>
<dbReference type="InterPro" id="IPR005548">
    <property type="entry name" value="Cell_div_FtsQ/DivIB_C"/>
</dbReference>
<protein>
    <recommendedName>
        <fullName evidence="9">Cell division protein FtsQ</fullName>
    </recommendedName>
</protein>
<comment type="similarity">
    <text evidence="9">Belongs to the FtsQ/DivIB family. FtsQ subfamily.</text>
</comment>
<dbReference type="AlphaFoldDB" id="A0A327KPI9"/>
<name>A0A327KPI9_9BRAD</name>
<dbReference type="Pfam" id="PF08478">
    <property type="entry name" value="POTRA_1"/>
    <property type="match status" value="1"/>
</dbReference>
<gene>
    <name evidence="9" type="primary">ftsQ</name>
    <name evidence="12" type="ORF">CH341_24085</name>
</gene>
<feature type="domain" description="POTRA" evidence="11">
    <location>
        <begin position="115"/>
        <end position="183"/>
    </location>
</feature>
<sequence>MDGGGRVFEPLTGRKPGGSPRPRGGAAGARKRRRPTAGRPGRFATFGPIATVQRQFERLVWALERFHWPRYGGVTATALIILSSIGFGIVRGGHTPVVVDWMCDVRDMGANAVGFRIAGVALTGHKHLSRDEVLAIAGVSGRSSLLFLDAAEARARLKANPWVGDATVQKLYPDRLAIDITERVAFALWQKDGQVNVIASDGTVLEAFVSKSVMTLPFVVGAGAETRARDFVAQLDRYPAIRDQVRASVLVAERRWTLKLKSGIDVRLPENDLPRALDQLATLEQDKKLLSRDIVMIDLRLPDRVTVRLSDDAAQAREEALKAKRPKPKGNAA</sequence>
<dbReference type="GO" id="GO:0043093">
    <property type="term" value="P:FtsZ-dependent cytokinesis"/>
    <property type="evidence" value="ECO:0007669"/>
    <property type="project" value="UniProtKB-UniRule"/>
</dbReference>
<dbReference type="InterPro" id="IPR045335">
    <property type="entry name" value="FtsQ_C_sf"/>
</dbReference>
<dbReference type="InterPro" id="IPR013685">
    <property type="entry name" value="POTRA_FtsQ_type"/>
</dbReference>
<dbReference type="EMBL" id="NPEX01000240">
    <property type="protein sequence ID" value="RAI40291.1"/>
    <property type="molecule type" value="Genomic_DNA"/>
</dbReference>
<evidence type="ECO:0000256" key="5">
    <source>
        <dbReference type="ARBA" id="ARBA00022692"/>
    </source>
</evidence>
<dbReference type="GO" id="GO:0005886">
    <property type="term" value="C:plasma membrane"/>
    <property type="evidence" value="ECO:0007669"/>
    <property type="project" value="UniProtKB-SubCell"/>
</dbReference>
<keyword evidence="2 9" id="KW-1003">Cell membrane</keyword>
<evidence type="ECO:0000256" key="2">
    <source>
        <dbReference type="ARBA" id="ARBA00022475"/>
    </source>
</evidence>
<evidence type="ECO:0000256" key="7">
    <source>
        <dbReference type="ARBA" id="ARBA00023136"/>
    </source>
</evidence>
<dbReference type="Proteomes" id="UP000249130">
    <property type="component" value="Unassembled WGS sequence"/>
</dbReference>
<dbReference type="InterPro" id="IPR026579">
    <property type="entry name" value="FtsQ"/>
</dbReference>
<dbReference type="HAMAP" id="MF_00911">
    <property type="entry name" value="FtsQ_subfam"/>
    <property type="match status" value="1"/>
</dbReference>
<keyword evidence="3 9" id="KW-0997">Cell inner membrane</keyword>
<proteinExistence type="inferred from homology"/>
<comment type="subcellular location">
    <subcellularLocation>
        <location evidence="9">Cell inner membrane</location>
        <topology evidence="9">Single-pass type II membrane protein</topology>
    </subcellularLocation>
    <subcellularLocation>
        <location evidence="1">Membrane</location>
    </subcellularLocation>
    <text evidence="9">Localizes to the division septum.</text>
</comment>
<comment type="caution">
    <text evidence="12">The sequence shown here is derived from an EMBL/GenBank/DDBJ whole genome shotgun (WGS) entry which is preliminary data.</text>
</comment>
<evidence type="ECO:0000313" key="12">
    <source>
        <dbReference type="EMBL" id="RAI40291.1"/>
    </source>
</evidence>
<dbReference type="PANTHER" id="PTHR35851:SF1">
    <property type="entry name" value="CELL DIVISION PROTEIN FTSQ"/>
    <property type="match status" value="1"/>
</dbReference>
<keyword evidence="8 9" id="KW-0131">Cell cycle</keyword>